<dbReference type="PANTHER" id="PTHR43187:SF1">
    <property type="entry name" value="GLUTAMINE AMIDOTRANSFERASE DUG3-RELATED"/>
    <property type="match status" value="1"/>
</dbReference>
<evidence type="ECO:0000313" key="4">
    <source>
        <dbReference type="Proteomes" id="UP000318288"/>
    </source>
</evidence>
<dbReference type="Pfam" id="PF13230">
    <property type="entry name" value="GATase_4"/>
    <property type="match status" value="1"/>
</dbReference>
<sequence length="214" mass="24242">MTARDHSDGWGVVSYHRPKIKWLRRAVAAYDDDRFAQPIDASFAKTVVASIRRASRSAFNDENCHPFMFGRWSFAHNGTLTAVETLRPAMLREMGPEFRKQIRGQTDIELIFCWLLQRLQANKCINGDRCVRLAGMLSTFADAVSELDARNRETESASDTDRTAKLNFVLTNGNVLVGSRLRNSLYRLSTQHDRPTGRPLVNLAIASEPTDSRR</sequence>
<dbReference type="RefSeq" id="WP_146460471.1">
    <property type="nucleotide sequence ID" value="NZ_SJPW01000006.1"/>
</dbReference>
<keyword evidence="1" id="KW-0315">Glutamine amidotransferase</keyword>
<feature type="domain" description="Glutamine amidotransferase type-2" evidence="2">
    <location>
        <begin position="1"/>
        <end position="214"/>
    </location>
</feature>
<protein>
    <recommendedName>
        <fullName evidence="2">Glutamine amidotransferase type-2 domain-containing protein</fullName>
    </recommendedName>
</protein>
<proteinExistence type="predicted"/>
<organism evidence="3 4">
    <name type="scientific">Rubripirellula tenax</name>
    <dbReference type="NCBI Taxonomy" id="2528015"/>
    <lineage>
        <taxon>Bacteria</taxon>
        <taxon>Pseudomonadati</taxon>
        <taxon>Planctomycetota</taxon>
        <taxon>Planctomycetia</taxon>
        <taxon>Pirellulales</taxon>
        <taxon>Pirellulaceae</taxon>
        <taxon>Rubripirellula</taxon>
    </lineage>
</organism>
<dbReference type="InterPro" id="IPR052373">
    <property type="entry name" value="Gamma-glu_amide_hydrolase"/>
</dbReference>
<dbReference type="InterPro" id="IPR029055">
    <property type="entry name" value="Ntn_hydrolases_N"/>
</dbReference>
<dbReference type="Gene3D" id="3.60.20.10">
    <property type="entry name" value="Glutamine Phosphoribosylpyrophosphate, subunit 1, domain 1"/>
    <property type="match status" value="1"/>
</dbReference>
<dbReference type="EMBL" id="SJPW01000006">
    <property type="protein sequence ID" value="TWU48880.1"/>
    <property type="molecule type" value="Genomic_DNA"/>
</dbReference>
<dbReference type="PANTHER" id="PTHR43187">
    <property type="entry name" value="GLUTAMINE AMIDOTRANSFERASE DUG3-RELATED"/>
    <property type="match status" value="1"/>
</dbReference>
<dbReference type="AlphaFoldDB" id="A0A5C6EK53"/>
<dbReference type="SUPFAM" id="SSF56235">
    <property type="entry name" value="N-terminal nucleophile aminohydrolases (Ntn hydrolases)"/>
    <property type="match status" value="1"/>
</dbReference>
<reference evidence="3 4" key="1">
    <citation type="submission" date="2019-02" db="EMBL/GenBank/DDBJ databases">
        <title>Deep-cultivation of Planctomycetes and their phenomic and genomic characterization uncovers novel biology.</title>
        <authorList>
            <person name="Wiegand S."/>
            <person name="Jogler M."/>
            <person name="Boedeker C."/>
            <person name="Pinto D."/>
            <person name="Vollmers J."/>
            <person name="Rivas-Marin E."/>
            <person name="Kohn T."/>
            <person name="Peeters S.H."/>
            <person name="Heuer A."/>
            <person name="Rast P."/>
            <person name="Oberbeckmann S."/>
            <person name="Bunk B."/>
            <person name="Jeske O."/>
            <person name="Meyerdierks A."/>
            <person name="Storesund J.E."/>
            <person name="Kallscheuer N."/>
            <person name="Luecker S."/>
            <person name="Lage O.M."/>
            <person name="Pohl T."/>
            <person name="Merkel B.J."/>
            <person name="Hornburger P."/>
            <person name="Mueller R.-W."/>
            <person name="Bruemmer F."/>
            <person name="Labrenz M."/>
            <person name="Spormann A.M."/>
            <person name="Op Den Camp H."/>
            <person name="Overmann J."/>
            <person name="Amann R."/>
            <person name="Jetten M.S.M."/>
            <person name="Mascher T."/>
            <person name="Medema M.H."/>
            <person name="Devos D.P."/>
            <person name="Kaster A.-K."/>
            <person name="Ovreas L."/>
            <person name="Rohde M."/>
            <person name="Galperin M.Y."/>
            <person name="Jogler C."/>
        </authorList>
    </citation>
    <scope>NUCLEOTIDE SEQUENCE [LARGE SCALE GENOMIC DNA]</scope>
    <source>
        <strain evidence="3 4">Poly51</strain>
    </source>
</reference>
<evidence type="ECO:0000313" key="3">
    <source>
        <dbReference type="EMBL" id="TWU48880.1"/>
    </source>
</evidence>
<dbReference type="PROSITE" id="PS51278">
    <property type="entry name" value="GATASE_TYPE_2"/>
    <property type="match status" value="1"/>
</dbReference>
<keyword evidence="4" id="KW-1185">Reference proteome</keyword>
<name>A0A5C6EK53_9BACT</name>
<dbReference type="InterPro" id="IPR026869">
    <property type="entry name" value="EgtC-like"/>
</dbReference>
<evidence type="ECO:0000256" key="1">
    <source>
        <dbReference type="ARBA" id="ARBA00022962"/>
    </source>
</evidence>
<accession>A0A5C6EK53</accession>
<comment type="caution">
    <text evidence="3">The sequence shown here is derived from an EMBL/GenBank/DDBJ whole genome shotgun (WGS) entry which is preliminary data.</text>
</comment>
<dbReference type="InterPro" id="IPR017932">
    <property type="entry name" value="GATase_2_dom"/>
</dbReference>
<evidence type="ECO:0000259" key="2">
    <source>
        <dbReference type="PROSITE" id="PS51278"/>
    </source>
</evidence>
<dbReference type="OrthoDB" id="321954at2"/>
<dbReference type="Proteomes" id="UP000318288">
    <property type="component" value="Unassembled WGS sequence"/>
</dbReference>
<gene>
    <name evidence="3" type="ORF">Poly51_47840</name>
</gene>